<feature type="binding site" evidence="6">
    <location>
        <position position="277"/>
    </location>
    <ligand>
        <name>beta-D-galactose</name>
        <dbReference type="ChEBI" id="CHEBI:27667"/>
    </ligand>
</feature>
<dbReference type="GO" id="GO:0033499">
    <property type="term" value="P:galactose catabolic process via UDP-galactose, Leloir pathway"/>
    <property type="evidence" value="ECO:0007669"/>
    <property type="project" value="TreeGrafter"/>
</dbReference>
<dbReference type="Proteomes" id="UP000184139">
    <property type="component" value="Unassembled WGS sequence"/>
</dbReference>
<comment type="similarity">
    <text evidence="2 5">Belongs to the aldose epimerase family.</text>
</comment>
<keyword evidence="3 5" id="KW-0413">Isomerase</keyword>
<dbReference type="GO" id="GO:0005737">
    <property type="term" value="C:cytoplasm"/>
    <property type="evidence" value="ECO:0007669"/>
    <property type="project" value="TreeGrafter"/>
</dbReference>
<dbReference type="GO" id="GO:0006006">
    <property type="term" value="P:glucose metabolic process"/>
    <property type="evidence" value="ECO:0007669"/>
    <property type="project" value="TreeGrafter"/>
</dbReference>
<reference evidence="8 9" key="1">
    <citation type="submission" date="2016-11" db="EMBL/GenBank/DDBJ databases">
        <authorList>
            <person name="Jaros S."/>
            <person name="Januszkiewicz K."/>
            <person name="Wedrychowicz H."/>
        </authorList>
    </citation>
    <scope>NUCLEOTIDE SEQUENCE [LARGE SCALE GENOMIC DNA]</scope>
    <source>
        <strain evidence="8 9">DSM 9705</strain>
    </source>
</reference>
<dbReference type="SUPFAM" id="SSF74650">
    <property type="entry name" value="Galactose mutarotase-like"/>
    <property type="match status" value="1"/>
</dbReference>
<accession>A0A1M5WRG6</accession>
<dbReference type="CDD" id="cd09019">
    <property type="entry name" value="galactose_mutarotase_like"/>
    <property type="match status" value="1"/>
</dbReference>
<evidence type="ECO:0000313" key="9">
    <source>
        <dbReference type="Proteomes" id="UP000184139"/>
    </source>
</evidence>
<evidence type="ECO:0000256" key="7">
    <source>
        <dbReference type="PIRSR" id="PIRSR005096-3"/>
    </source>
</evidence>
<organism evidence="8 9">
    <name type="scientific">Desulfofustis glycolicus DSM 9705</name>
    <dbReference type="NCBI Taxonomy" id="1121409"/>
    <lineage>
        <taxon>Bacteria</taxon>
        <taxon>Pseudomonadati</taxon>
        <taxon>Thermodesulfobacteriota</taxon>
        <taxon>Desulfobulbia</taxon>
        <taxon>Desulfobulbales</taxon>
        <taxon>Desulfocapsaceae</taxon>
        <taxon>Desulfofustis</taxon>
    </lineage>
</organism>
<dbReference type="InterPro" id="IPR047215">
    <property type="entry name" value="Galactose_mutarotase-like"/>
</dbReference>
<dbReference type="GO" id="GO:0004034">
    <property type="term" value="F:aldose 1-epimerase activity"/>
    <property type="evidence" value="ECO:0007669"/>
    <property type="project" value="UniProtKB-EC"/>
</dbReference>
<dbReference type="UniPathway" id="UPA00242"/>
<evidence type="ECO:0000256" key="5">
    <source>
        <dbReference type="PIRNR" id="PIRNR005096"/>
    </source>
</evidence>
<dbReference type="EMBL" id="FQXS01000014">
    <property type="protein sequence ID" value="SHH90157.1"/>
    <property type="molecule type" value="Genomic_DNA"/>
</dbReference>
<feature type="binding site" evidence="7">
    <location>
        <begin position="207"/>
        <end position="209"/>
    </location>
    <ligand>
        <name>beta-D-galactose</name>
        <dbReference type="ChEBI" id="CHEBI:27667"/>
    </ligand>
</feature>
<evidence type="ECO:0000256" key="6">
    <source>
        <dbReference type="PIRSR" id="PIRSR005096-2"/>
    </source>
</evidence>
<sequence length="379" mass="41187">MVQKDVQAQGGTRGCAGAFAIVRDGVTRVNLVRKPFGSHQGRDIDLYTFSNDHGLVVSLTNFGGIVTAIRVPDRRGVPGNVVLGYDNLAAYVDDRAYAGAIIGRCANRIGQARFQIDGKLHRVAANEGAHHLHGGHEGFSKKIWEAEPVREARGCGLRLLLTSPDGDEGYPGIVDVRVLYLLTADNSLIIEYTAAGDRSTVVNLTQHAYFNLAGSGTIDNHRLQIRASGYIPMDRDRIPVGMLKPVDGTDLDFRSPRLIGRAIDEISADLLIDGGLDHFFVLDGGRDADAVAATLYHQGSGRALTIRTSQPGLQLSTGNQLDEQMFDNGGRPLPRRAALCLLPQHFPDSPNHRAFPSVILPAGKRYQHTTRYQFSTHPA</sequence>
<gene>
    <name evidence="8" type="ORF">SAMN02745124_02484</name>
</gene>
<evidence type="ECO:0000256" key="4">
    <source>
        <dbReference type="ARBA" id="ARBA00023277"/>
    </source>
</evidence>
<evidence type="ECO:0000256" key="2">
    <source>
        <dbReference type="ARBA" id="ARBA00006206"/>
    </source>
</evidence>
<comment type="pathway">
    <text evidence="1 5">Carbohydrate metabolism; hexose metabolism.</text>
</comment>
<dbReference type="AlphaFoldDB" id="A0A1M5WRG6"/>
<evidence type="ECO:0000256" key="1">
    <source>
        <dbReference type="ARBA" id="ARBA00005028"/>
    </source>
</evidence>
<keyword evidence="9" id="KW-1185">Reference proteome</keyword>
<feature type="binding site" evidence="7">
    <location>
        <begin position="107"/>
        <end position="108"/>
    </location>
    <ligand>
        <name>beta-D-galactose</name>
        <dbReference type="ChEBI" id="CHEBI:27667"/>
    </ligand>
</feature>
<keyword evidence="4 5" id="KW-0119">Carbohydrate metabolism</keyword>
<dbReference type="PANTHER" id="PTHR10091:SF0">
    <property type="entry name" value="GALACTOSE MUTAROTASE"/>
    <property type="match status" value="1"/>
</dbReference>
<dbReference type="PIRSF" id="PIRSF005096">
    <property type="entry name" value="GALM"/>
    <property type="match status" value="1"/>
</dbReference>
<comment type="catalytic activity">
    <reaction evidence="5">
        <text>alpha-D-glucose = beta-D-glucose</text>
        <dbReference type="Rhea" id="RHEA:10264"/>
        <dbReference type="ChEBI" id="CHEBI:15903"/>
        <dbReference type="ChEBI" id="CHEBI:17925"/>
        <dbReference type="EC" id="5.1.3.3"/>
    </reaction>
</comment>
<dbReference type="GO" id="GO:0030246">
    <property type="term" value="F:carbohydrate binding"/>
    <property type="evidence" value="ECO:0007669"/>
    <property type="project" value="InterPro"/>
</dbReference>
<protein>
    <recommendedName>
        <fullName evidence="5">Aldose 1-epimerase</fullName>
        <ecNumber evidence="5">5.1.3.3</ecNumber>
    </recommendedName>
</protein>
<dbReference type="Pfam" id="PF01263">
    <property type="entry name" value="Aldose_epim"/>
    <property type="match status" value="1"/>
</dbReference>
<dbReference type="NCBIfam" id="NF008277">
    <property type="entry name" value="PRK11055.1"/>
    <property type="match status" value="1"/>
</dbReference>
<dbReference type="InterPro" id="IPR015443">
    <property type="entry name" value="Aldose_1-epimerase"/>
</dbReference>
<proteinExistence type="inferred from homology"/>
<dbReference type="STRING" id="1121409.SAMN02745124_02484"/>
<dbReference type="Gene3D" id="2.70.98.10">
    <property type="match status" value="1"/>
</dbReference>
<evidence type="ECO:0000313" key="8">
    <source>
        <dbReference type="EMBL" id="SHH90157.1"/>
    </source>
</evidence>
<dbReference type="InterPro" id="IPR011013">
    <property type="entry name" value="Gal_mutarotase_sf_dom"/>
</dbReference>
<dbReference type="InterPro" id="IPR008183">
    <property type="entry name" value="Aldose_1/G6P_1-epimerase"/>
</dbReference>
<evidence type="ECO:0000256" key="3">
    <source>
        <dbReference type="ARBA" id="ARBA00023235"/>
    </source>
</evidence>
<dbReference type="InterPro" id="IPR014718">
    <property type="entry name" value="GH-type_carb-bd"/>
</dbReference>
<dbReference type="EC" id="5.1.3.3" evidence="5"/>
<dbReference type="PANTHER" id="PTHR10091">
    <property type="entry name" value="ALDOSE-1-EPIMERASE"/>
    <property type="match status" value="1"/>
</dbReference>
<name>A0A1M5WRG6_9BACT</name>